<keyword evidence="2" id="KW-0812">Transmembrane</keyword>
<feature type="compositionally biased region" description="Pro residues" evidence="1">
    <location>
        <begin position="181"/>
        <end position="195"/>
    </location>
</feature>
<dbReference type="Proteomes" id="UP000215902">
    <property type="component" value="Unassembled WGS sequence"/>
</dbReference>
<feature type="compositionally biased region" description="Basic and acidic residues" evidence="1">
    <location>
        <begin position="267"/>
        <end position="284"/>
    </location>
</feature>
<feature type="compositionally biased region" description="Polar residues" evidence="1">
    <location>
        <begin position="160"/>
        <end position="179"/>
    </location>
</feature>
<feature type="compositionally biased region" description="Low complexity" evidence="1">
    <location>
        <begin position="301"/>
        <end position="317"/>
    </location>
</feature>
<protein>
    <submittedName>
        <fullName evidence="3">Uncharacterized protein</fullName>
    </submittedName>
</protein>
<evidence type="ECO:0000256" key="1">
    <source>
        <dbReference type="SAM" id="MobiDB-lite"/>
    </source>
</evidence>
<feature type="transmembrane region" description="Helical" evidence="2">
    <location>
        <begin position="42"/>
        <end position="64"/>
    </location>
</feature>
<feature type="compositionally biased region" description="Polar residues" evidence="1">
    <location>
        <begin position="285"/>
        <end position="294"/>
    </location>
</feature>
<accession>A0A267EHE1</accession>
<evidence type="ECO:0000313" key="4">
    <source>
        <dbReference type="Proteomes" id="UP000215902"/>
    </source>
</evidence>
<feature type="compositionally biased region" description="Polar residues" evidence="1">
    <location>
        <begin position="323"/>
        <end position="332"/>
    </location>
</feature>
<keyword evidence="2" id="KW-0472">Membrane</keyword>
<dbReference type="EMBL" id="NIVC01002158">
    <property type="protein sequence ID" value="PAA60374.1"/>
    <property type="molecule type" value="Genomic_DNA"/>
</dbReference>
<organism evidence="3 4">
    <name type="scientific">Macrostomum lignano</name>
    <dbReference type="NCBI Taxonomy" id="282301"/>
    <lineage>
        <taxon>Eukaryota</taxon>
        <taxon>Metazoa</taxon>
        <taxon>Spiralia</taxon>
        <taxon>Lophotrochozoa</taxon>
        <taxon>Platyhelminthes</taxon>
        <taxon>Rhabditophora</taxon>
        <taxon>Macrostomorpha</taxon>
        <taxon>Macrostomida</taxon>
        <taxon>Macrostomidae</taxon>
        <taxon>Macrostomum</taxon>
    </lineage>
</organism>
<reference evidence="3 4" key="1">
    <citation type="submission" date="2017-06" db="EMBL/GenBank/DDBJ databases">
        <title>A platform for efficient transgenesis in Macrostomum lignano, a flatworm model organism for stem cell research.</title>
        <authorList>
            <person name="Berezikov E."/>
        </authorList>
    </citation>
    <scope>NUCLEOTIDE SEQUENCE [LARGE SCALE GENOMIC DNA]</scope>
    <source>
        <strain evidence="3">DV1</strain>
        <tissue evidence="3">Whole organism</tissue>
    </source>
</reference>
<sequence length="377" mass="42099">MLCLDEGTPVVMALCLVGAVLFIVGGSFWGSGDYNDDRQKTVSGIVMFSLSILLLCLAGLGCWCNRFFCTPDRKSQIALKLYGPRPPMPPADDLPEDAATTNSNRGDGGSVLAESVTESRAKDPDWEEYAGTSSYRSFRSGRNSTRGKSRRASFRRDKVTPSSSEPGQWHSNGRTQRQKLPTPPDMTPPPLPPHPATDYDITIESNHRIVPVEFALPNQQFMYSNNHQTDQRSHQNIVRPMTSVSPEQDISSTRQPMPYTQQQQQKRLIEFNARSDRRNVEEYQQRSCDSPQYRQTEDSSRYLQQQQQQPRYTQQPLKVTPHISVNNYSSRAGSGDAISQARDIDNDVRVSGAGVGRSTHRPDGSNDSLRIGGSLNT</sequence>
<proteinExistence type="predicted"/>
<dbReference type="AlphaFoldDB" id="A0A267EHE1"/>
<name>A0A267EHE1_9PLAT</name>
<gene>
    <name evidence="3" type="ORF">BOX15_Mlig013725g1</name>
</gene>
<feature type="compositionally biased region" description="Polar residues" evidence="1">
    <location>
        <begin position="131"/>
        <end position="144"/>
    </location>
</feature>
<feature type="region of interest" description="Disordered" evidence="1">
    <location>
        <begin position="80"/>
        <end position="199"/>
    </location>
</feature>
<evidence type="ECO:0000256" key="2">
    <source>
        <dbReference type="SAM" id="Phobius"/>
    </source>
</evidence>
<comment type="caution">
    <text evidence="3">The sequence shown here is derived from an EMBL/GenBank/DDBJ whole genome shotgun (WGS) entry which is preliminary data.</text>
</comment>
<keyword evidence="2" id="KW-1133">Transmembrane helix</keyword>
<feature type="transmembrane region" description="Helical" evidence="2">
    <location>
        <begin position="7"/>
        <end position="30"/>
    </location>
</feature>
<evidence type="ECO:0000313" key="3">
    <source>
        <dbReference type="EMBL" id="PAA60374.1"/>
    </source>
</evidence>
<keyword evidence="4" id="KW-1185">Reference proteome</keyword>
<feature type="region of interest" description="Disordered" evidence="1">
    <location>
        <begin position="242"/>
        <end position="377"/>
    </location>
</feature>
<feature type="compositionally biased region" description="Polar residues" evidence="1">
    <location>
        <begin position="242"/>
        <end position="260"/>
    </location>
</feature>